<dbReference type="PANTHER" id="PTHR28663">
    <property type="entry name" value="COILED-COIL DOMAIN-CONTAINING PROTEIN 173"/>
    <property type="match status" value="1"/>
</dbReference>
<sequence length="1192" mass="131841">VFGVEEIGGCSVCCGFCVSGCSGLRGRRRRLLPPPPPPPLLKPPARSDGSDSRRSRWRSQPVFRPPPLLLLAVRRRPPRRLGPSACCCGTDIRMNFVWAADRGEADFAGCAASLAAALAAAAAPSTPPFFVPDTMSSMRSRRMAVCEGHGGFENSGGLEHLIFNAERLPDAVSLHVAQFARLAVHAPHPVLRLRARVLRPQRRQSPDDVGAAVLDEGARDHLQGRGQGAVGALVHRGERFAFLRHRVGDGHLEGAAARAELRLQDDVAGNVKGVIEAAVHLVQDVLAGAAQHDGAGLRVAALHQVRVVLITDLAHLRATASANVLLLELVRPVNNGGPDGAGHSPLVGAAQAAQHGHAGLDQVVLGEVADALLGDDQVGLDGQHSLADGLDVLFLQLQQAREVLLLADFHIGLALAFLVLEVAVQQHNARIGNAPAHLRVHHVLVDHDAVQHAGVLDAAARNFLNASVALDVDFLGLAVRPPLLVHRAHRVQGDAAGHLVPLGVHSGAEAGADQLVHLVRVVGVHVYGVATGGLRRLPVGGDDNGRMDALLQKSGGHGQDLPSQDDHGGGAVAHFLVLGAGDLDHALGGRVLHGDLAQDGIAIVGHDNAAHGVHEHFEHSLGAQACTNDISHSLGRLDVGGEQAAPQREFVVGGGQTDLRNVTVLTGEDWSRITRQLHRREIEEQAAKQARDERANLKVRSRELIKDWDNTLLGARQKKLDERNRRLAKEEEEKKALDVEEARLAAEHRKEILEKAKIQQYYQTDRVKNFHSALRLTEVLKEREAQIELNRLRARANEGQDQKYLEIWRKEHEDAIRRDQDEAAERIRKRQECATYQREQIRLHQEQHGREAQLEDEEGLELRRLAVANALEKKRLDQIAKQEQRELMHDNLKQIADVRRMKDVQRLFDEEEDEDCRVFAAAKKKMMRLRAEKEREIHEEKQRNLNRIKERLAAELAAKRSDEEERLYNAVQEREEKLASEEDSKRRQRQTMQESIKQHREDQSRRLAAEAAEQKQRDMEMVRARREADELFQQRERQRAQEKLAEERRRADLLASQARNRETEAQKAKQAELEYEAANLQLLEQEEEQFQSYATKVIDHCERGGRNTLPLRKAAKAGAGGGLGPQLPGRGGIRPSYQTADKRGIQLPNFRRNSAAQVKAGQTGPDSVSGTQKNLGMTGSKHAKLYFRHRHP</sequence>
<keyword evidence="1 2" id="KW-0175">Coiled coil</keyword>
<dbReference type="GO" id="GO:0005879">
    <property type="term" value="C:axonemal microtubule"/>
    <property type="evidence" value="ECO:0007669"/>
    <property type="project" value="TreeGrafter"/>
</dbReference>
<feature type="compositionally biased region" description="Basic and acidic residues" evidence="3">
    <location>
        <begin position="996"/>
        <end position="1021"/>
    </location>
</feature>
<protein>
    <submittedName>
        <fullName evidence="6">TPH domain-containing protein</fullName>
    </submittedName>
</protein>
<feature type="compositionally biased region" description="Gly residues" evidence="3">
    <location>
        <begin position="1118"/>
        <end position="1132"/>
    </location>
</feature>
<feature type="region of interest" description="Disordered" evidence="3">
    <location>
        <begin position="962"/>
        <end position="1021"/>
    </location>
</feature>
<reference evidence="6" key="1">
    <citation type="submission" date="2016-11" db="UniProtKB">
        <authorList>
            <consortium name="WormBaseParasite"/>
        </authorList>
    </citation>
    <scope>IDENTIFICATION</scope>
</reference>
<dbReference type="InterPro" id="IPR039986">
    <property type="entry name" value="CFAP210"/>
</dbReference>
<keyword evidence="5" id="KW-1185">Reference proteome</keyword>
<evidence type="ECO:0000259" key="4">
    <source>
        <dbReference type="Pfam" id="PF13868"/>
    </source>
</evidence>
<dbReference type="Pfam" id="PF13868">
    <property type="entry name" value="TPH"/>
    <property type="match status" value="1"/>
</dbReference>
<feature type="domain" description="Trichohyalin-plectin-homology" evidence="4">
    <location>
        <begin position="762"/>
        <end position="1100"/>
    </location>
</feature>
<feature type="region of interest" description="Disordered" evidence="3">
    <location>
        <begin position="1152"/>
        <end position="1192"/>
    </location>
</feature>
<feature type="region of interest" description="Disordered" evidence="3">
    <location>
        <begin position="1116"/>
        <end position="1137"/>
    </location>
</feature>
<feature type="coiled-coil region" evidence="2">
    <location>
        <begin position="680"/>
        <end position="749"/>
    </location>
</feature>
<organism evidence="5 6">
    <name type="scientific">Macrostomum lignano</name>
    <dbReference type="NCBI Taxonomy" id="282301"/>
    <lineage>
        <taxon>Eukaryota</taxon>
        <taxon>Metazoa</taxon>
        <taxon>Spiralia</taxon>
        <taxon>Lophotrochozoa</taxon>
        <taxon>Platyhelminthes</taxon>
        <taxon>Rhabditophora</taxon>
        <taxon>Macrostomorpha</taxon>
        <taxon>Macrostomida</taxon>
        <taxon>Macrostomidae</taxon>
        <taxon>Macrostomum</taxon>
    </lineage>
</organism>
<evidence type="ECO:0000313" key="6">
    <source>
        <dbReference type="WBParaSite" id="maker-uti_cns_0015295-snap-gene-0.2-mRNA-1"/>
    </source>
</evidence>
<evidence type="ECO:0000256" key="3">
    <source>
        <dbReference type="SAM" id="MobiDB-lite"/>
    </source>
</evidence>
<feature type="compositionally biased region" description="Basic residues" evidence="3">
    <location>
        <begin position="1181"/>
        <end position="1192"/>
    </location>
</feature>
<dbReference type="Proteomes" id="UP000095280">
    <property type="component" value="Unplaced"/>
</dbReference>
<name>A0A1I8IQV9_9PLAT</name>
<accession>A0A1I8IQV9</accession>
<dbReference type="WBParaSite" id="maker-uti_cns_0015295-snap-gene-0.2-mRNA-1">
    <property type="protein sequence ID" value="maker-uti_cns_0015295-snap-gene-0.2-mRNA-1"/>
    <property type="gene ID" value="maker-uti_cns_0015295-snap-gene-0.2"/>
</dbReference>
<dbReference type="InterPro" id="IPR043597">
    <property type="entry name" value="TPH_dom"/>
</dbReference>
<evidence type="ECO:0000256" key="1">
    <source>
        <dbReference type="ARBA" id="ARBA00023054"/>
    </source>
</evidence>
<proteinExistence type="predicted"/>
<dbReference type="PANTHER" id="PTHR28663:SF1">
    <property type="entry name" value="CILIA- AND FLAGELLA- ASSOCIATED PROTEIN 210"/>
    <property type="match status" value="1"/>
</dbReference>
<feature type="compositionally biased region" description="Basic and acidic residues" evidence="3">
    <location>
        <begin position="962"/>
        <end position="985"/>
    </location>
</feature>
<feature type="compositionally biased region" description="Polar residues" evidence="3">
    <location>
        <begin position="1164"/>
        <end position="1177"/>
    </location>
</feature>
<evidence type="ECO:0000313" key="5">
    <source>
        <dbReference type="Proteomes" id="UP000095280"/>
    </source>
</evidence>
<feature type="compositionally biased region" description="Pro residues" evidence="3">
    <location>
        <begin position="32"/>
        <end position="42"/>
    </location>
</feature>
<evidence type="ECO:0000256" key="2">
    <source>
        <dbReference type="SAM" id="Coils"/>
    </source>
</evidence>
<feature type="region of interest" description="Disordered" evidence="3">
    <location>
        <begin position="32"/>
        <end position="61"/>
    </location>
</feature>
<dbReference type="AlphaFoldDB" id="A0A1I8IQV9"/>
<feature type="coiled-coil region" evidence="2">
    <location>
        <begin position="1021"/>
        <end position="1088"/>
    </location>
</feature>